<proteinExistence type="predicted"/>
<protein>
    <submittedName>
        <fullName evidence="2">SFRICE_026395</fullName>
    </submittedName>
</protein>
<accession>A0A2H1WIK5</accession>
<reference evidence="2" key="1">
    <citation type="submission" date="2016-07" db="EMBL/GenBank/DDBJ databases">
        <authorList>
            <person name="Bretaudeau A."/>
        </authorList>
    </citation>
    <scope>NUCLEOTIDE SEQUENCE</scope>
    <source>
        <strain evidence="2">Rice</strain>
        <tissue evidence="2">Whole body</tissue>
    </source>
</reference>
<feature type="region of interest" description="Disordered" evidence="1">
    <location>
        <begin position="54"/>
        <end position="89"/>
    </location>
</feature>
<organism evidence="2">
    <name type="scientific">Spodoptera frugiperda</name>
    <name type="common">Fall armyworm</name>
    <dbReference type="NCBI Taxonomy" id="7108"/>
    <lineage>
        <taxon>Eukaryota</taxon>
        <taxon>Metazoa</taxon>
        <taxon>Ecdysozoa</taxon>
        <taxon>Arthropoda</taxon>
        <taxon>Hexapoda</taxon>
        <taxon>Insecta</taxon>
        <taxon>Pterygota</taxon>
        <taxon>Neoptera</taxon>
        <taxon>Endopterygota</taxon>
        <taxon>Lepidoptera</taxon>
        <taxon>Glossata</taxon>
        <taxon>Ditrysia</taxon>
        <taxon>Noctuoidea</taxon>
        <taxon>Noctuidae</taxon>
        <taxon>Amphipyrinae</taxon>
        <taxon>Spodoptera</taxon>
    </lineage>
</organism>
<dbReference type="EMBL" id="ODYU01008907">
    <property type="protein sequence ID" value="SOQ52899.1"/>
    <property type="molecule type" value="Genomic_DNA"/>
</dbReference>
<gene>
    <name evidence="2" type="ORF">SFRICE_026395</name>
</gene>
<sequence>MTSTASGEARGSVRLLLTKNGVAVPTPAIRAGAPFPKPIPHHYFYFSPPNRIYDSNKLQNQQAHTDKQAEASPDDKQSASPMGNRNTRGVKILAKLLEEGSGLYRYE</sequence>
<feature type="compositionally biased region" description="Basic and acidic residues" evidence="1">
    <location>
        <begin position="64"/>
        <end position="77"/>
    </location>
</feature>
<feature type="compositionally biased region" description="Polar residues" evidence="1">
    <location>
        <begin position="78"/>
        <end position="87"/>
    </location>
</feature>
<name>A0A2H1WIK5_SPOFR</name>
<evidence type="ECO:0000256" key="1">
    <source>
        <dbReference type="SAM" id="MobiDB-lite"/>
    </source>
</evidence>
<evidence type="ECO:0000313" key="2">
    <source>
        <dbReference type="EMBL" id="SOQ52899.1"/>
    </source>
</evidence>
<dbReference type="AlphaFoldDB" id="A0A2H1WIK5"/>